<dbReference type="AlphaFoldDB" id="A0AAT9HVP6"/>
<reference evidence="1" key="2">
    <citation type="submission" date="2024-07" db="EMBL/GenBank/DDBJ databases">
        <title>Streptomyces haneummycinica sp. nov., a new antibiotic-producing actinobacterium isolated from marine sediment.</title>
        <authorList>
            <person name="Uemura M."/>
            <person name="Hamada M."/>
            <person name="Hirano S."/>
            <person name="Kobayashi K."/>
            <person name="Ohshiro T."/>
            <person name="Kobayashi T."/>
            <person name="Terahara T."/>
        </authorList>
    </citation>
    <scope>NUCLEOTIDE SEQUENCE</scope>
    <source>
        <strain evidence="1">KM77-8</strain>
    </source>
</reference>
<reference evidence="1" key="1">
    <citation type="submission" date="2024-06" db="EMBL/GenBank/DDBJ databases">
        <authorList>
            <consortium name="consrtm"/>
            <person name="Uemura M."/>
            <person name="Terahara T."/>
        </authorList>
    </citation>
    <scope>NUCLEOTIDE SEQUENCE</scope>
    <source>
        <strain evidence="1">KM77-8</strain>
    </source>
</reference>
<sequence length="54" mass="5841">MLGQEDGGAQVVDQALEDREDLFGGRRVECGGRFVQDQDPGCGVRTEPIATRCC</sequence>
<evidence type="ECO:0000313" key="1">
    <source>
        <dbReference type="EMBL" id="BFO21076.1"/>
    </source>
</evidence>
<gene>
    <name evidence="1" type="ORF">SHKM778_74640</name>
</gene>
<accession>A0AAT9HVP6</accession>
<organism evidence="1">
    <name type="scientific">Streptomyces haneummycinicus</name>
    <dbReference type="NCBI Taxonomy" id="3074435"/>
    <lineage>
        <taxon>Bacteria</taxon>
        <taxon>Bacillati</taxon>
        <taxon>Actinomycetota</taxon>
        <taxon>Actinomycetes</taxon>
        <taxon>Kitasatosporales</taxon>
        <taxon>Streptomycetaceae</taxon>
        <taxon>Streptomyces</taxon>
    </lineage>
</organism>
<protein>
    <submittedName>
        <fullName evidence="1">Uncharacterized protein</fullName>
    </submittedName>
</protein>
<name>A0AAT9HVP6_9ACTN</name>
<dbReference type="EMBL" id="AP035768">
    <property type="protein sequence ID" value="BFO21076.1"/>
    <property type="molecule type" value="Genomic_DNA"/>
</dbReference>
<proteinExistence type="predicted"/>